<accession>A0ABQ5SE01</accession>
<reference evidence="2 3" key="1">
    <citation type="journal article" date="2023" name="IScience">
        <title>Expanded male sex-determining region conserved during the evolution of homothallism in the green alga Volvox.</title>
        <authorList>
            <person name="Yamamoto K."/>
            <person name="Matsuzaki R."/>
            <person name="Mahakham W."/>
            <person name="Heman W."/>
            <person name="Sekimoto H."/>
            <person name="Kawachi M."/>
            <person name="Minakuchi Y."/>
            <person name="Toyoda A."/>
            <person name="Nozaki H."/>
        </authorList>
    </citation>
    <scope>NUCLEOTIDE SEQUENCE [LARGE SCALE GENOMIC DNA]</scope>
    <source>
        <strain evidence="2 3">NIES-4468</strain>
    </source>
</reference>
<dbReference type="EMBL" id="BSDZ01000079">
    <property type="protein sequence ID" value="GLI68157.1"/>
    <property type="molecule type" value="Genomic_DNA"/>
</dbReference>
<evidence type="ECO:0000313" key="2">
    <source>
        <dbReference type="EMBL" id="GLI68157.1"/>
    </source>
</evidence>
<keyword evidence="3" id="KW-1185">Reference proteome</keyword>
<proteinExistence type="predicted"/>
<evidence type="ECO:0000313" key="3">
    <source>
        <dbReference type="Proteomes" id="UP001165090"/>
    </source>
</evidence>
<feature type="compositionally biased region" description="Low complexity" evidence="1">
    <location>
        <begin position="114"/>
        <end position="124"/>
    </location>
</feature>
<name>A0ABQ5SE01_9CHLO</name>
<dbReference type="Proteomes" id="UP001165090">
    <property type="component" value="Unassembled WGS sequence"/>
</dbReference>
<protein>
    <submittedName>
        <fullName evidence="2">Uncharacterized protein</fullName>
    </submittedName>
</protein>
<organism evidence="2 3">
    <name type="scientific">Volvox africanus</name>
    <dbReference type="NCBI Taxonomy" id="51714"/>
    <lineage>
        <taxon>Eukaryota</taxon>
        <taxon>Viridiplantae</taxon>
        <taxon>Chlorophyta</taxon>
        <taxon>core chlorophytes</taxon>
        <taxon>Chlorophyceae</taxon>
        <taxon>CS clade</taxon>
        <taxon>Chlamydomonadales</taxon>
        <taxon>Volvocaceae</taxon>
        <taxon>Volvox</taxon>
    </lineage>
</organism>
<sequence length="253" mass="27127">MFGGFATCYFFPEWLRCLWAPDTKFRAQENSGQIIIDIISPRAFSSSCMDAPDRRLWRPCPSPATLTTDGDCLLLDKEEDRLQSDWSYANNLTSDRSSHGPDVFDSASACCSSNGSSWSISPRSFNSPRGGSESGNDDGEDALVYAADSWGPVGDLMASDEKEALTSSYNRLLVASDVSSASAPCRITPRTSQHYITQGYGLNDFNTGAAVCEATLAGSLGANALQHAVEVPIPDIDGLLASVIATALWQDDA</sequence>
<comment type="caution">
    <text evidence="2">The sequence shown here is derived from an EMBL/GenBank/DDBJ whole genome shotgun (WGS) entry which is preliminary data.</text>
</comment>
<evidence type="ECO:0000256" key="1">
    <source>
        <dbReference type="SAM" id="MobiDB-lite"/>
    </source>
</evidence>
<feature type="region of interest" description="Disordered" evidence="1">
    <location>
        <begin position="114"/>
        <end position="140"/>
    </location>
</feature>
<gene>
    <name evidence="2" type="ORF">VaNZ11_012495</name>
</gene>